<dbReference type="InterPro" id="IPR042103">
    <property type="entry name" value="SerRS_1_N_sf"/>
</dbReference>
<dbReference type="GO" id="GO:0004828">
    <property type="term" value="F:serine-tRNA ligase activity"/>
    <property type="evidence" value="ECO:0007669"/>
    <property type="project" value="UniProtKB-EC"/>
</dbReference>
<dbReference type="UniPathway" id="UPA00906">
    <property type="reaction ID" value="UER00895"/>
</dbReference>
<dbReference type="Proteomes" id="UP000242525">
    <property type="component" value="Unassembled WGS sequence"/>
</dbReference>
<evidence type="ECO:0000256" key="6">
    <source>
        <dbReference type="ARBA" id="ARBA00031113"/>
    </source>
</evidence>
<dbReference type="GO" id="GO:0006434">
    <property type="term" value="P:seryl-tRNA aminoacylation"/>
    <property type="evidence" value="ECO:0007669"/>
    <property type="project" value="InterPro"/>
</dbReference>
<proteinExistence type="predicted"/>
<feature type="binding site" evidence="9">
    <location>
        <begin position="299"/>
        <end position="301"/>
    </location>
    <ligand>
        <name>ATP</name>
        <dbReference type="ChEBI" id="CHEBI:30616"/>
    </ligand>
</feature>
<keyword evidence="13" id="KW-1185">Reference proteome</keyword>
<feature type="binding site" evidence="8">
    <location>
        <position position="267"/>
    </location>
    <ligand>
        <name>L-serine</name>
        <dbReference type="ChEBI" id="CHEBI:33384"/>
    </ligand>
</feature>
<evidence type="ECO:0000256" key="10">
    <source>
        <dbReference type="SAM" id="Coils"/>
    </source>
</evidence>
<dbReference type="InterPro" id="IPR002314">
    <property type="entry name" value="aa-tRNA-synt_IIb"/>
</dbReference>
<dbReference type="PROSITE" id="PS50862">
    <property type="entry name" value="AA_TRNA_LIGASE_II"/>
    <property type="match status" value="1"/>
</dbReference>
<reference evidence="12" key="1">
    <citation type="submission" date="2014-03" db="EMBL/GenBank/DDBJ databases">
        <authorList>
            <person name="Casaregola S."/>
        </authorList>
    </citation>
    <scope>NUCLEOTIDE SEQUENCE [LARGE SCALE GENOMIC DNA]</scope>
    <source>
        <strain evidence="12">CLIB 918</strain>
    </source>
</reference>
<feature type="binding site" evidence="8">
    <location>
        <position position="322"/>
    </location>
    <ligand>
        <name>L-serine</name>
        <dbReference type="ChEBI" id="CHEBI:33384"/>
    </ligand>
</feature>
<dbReference type="Gene3D" id="1.10.287.40">
    <property type="entry name" value="Serine-tRNA synthetase, tRNA binding domain"/>
    <property type="match status" value="1"/>
</dbReference>
<evidence type="ECO:0000259" key="11">
    <source>
        <dbReference type="PROSITE" id="PS50862"/>
    </source>
</evidence>
<dbReference type="InterPro" id="IPR010978">
    <property type="entry name" value="tRNA-bd_arm"/>
</dbReference>
<protein>
    <recommendedName>
        <fullName evidence="1">serine--tRNA ligase</fullName>
        <ecNumber evidence="1">6.1.1.11</ecNumber>
    </recommendedName>
    <alternativeName>
        <fullName evidence="6">Seryl-tRNA synthetase</fullName>
    </alternativeName>
    <alternativeName>
        <fullName evidence="7">Seryl-tRNA(Ser) synthetase</fullName>
    </alternativeName>
</protein>
<dbReference type="PRINTS" id="PR00981">
    <property type="entry name" value="TRNASYNTHSER"/>
</dbReference>
<evidence type="ECO:0000256" key="9">
    <source>
        <dbReference type="PIRSR" id="PIRSR001529-2"/>
    </source>
</evidence>
<keyword evidence="10" id="KW-0175">Coiled coil</keyword>
<dbReference type="AlphaFoldDB" id="A0A0J9XI39"/>
<dbReference type="EMBL" id="CCBN010000016">
    <property type="protein sequence ID" value="CDO56616.1"/>
    <property type="molecule type" value="Genomic_DNA"/>
</dbReference>
<evidence type="ECO:0000313" key="13">
    <source>
        <dbReference type="Proteomes" id="UP000242525"/>
    </source>
</evidence>
<dbReference type="EC" id="6.1.1.11" evidence="1"/>
<feature type="binding site" evidence="8">
    <location>
        <position position="422"/>
    </location>
    <ligand>
        <name>L-serine</name>
        <dbReference type="ChEBI" id="CHEBI:33384"/>
    </ligand>
</feature>
<keyword evidence="2" id="KW-0436">Ligase</keyword>
<dbReference type="STRING" id="1173061.A0A0J9XI39"/>
<dbReference type="PIRSF" id="PIRSF001529">
    <property type="entry name" value="Ser-tRNA-synth_IIa"/>
    <property type="match status" value="1"/>
</dbReference>
<dbReference type="InterPro" id="IPR006195">
    <property type="entry name" value="aa-tRNA-synth_II"/>
</dbReference>
<dbReference type="NCBIfam" id="TIGR00414">
    <property type="entry name" value="serS"/>
    <property type="match status" value="1"/>
</dbReference>
<organism evidence="12 13">
    <name type="scientific">Geotrichum candidum</name>
    <name type="common">Oospora lactis</name>
    <name type="synonym">Dipodascus geotrichum</name>
    <dbReference type="NCBI Taxonomy" id="1173061"/>
    <lineage>
        <taxon>Eukaryota</taxon>
        <taxon>Fungi</taxon>
        <taxon>Dikarya</taxon>
        <taxon>Ascomycota</taxon>
        <taxon>Saccharomycotina</taxon>
        <taxon>Dipodascomycetes</taxon>
        <taxon>Dipodascales</taxon>
        <taxon>Dipodascaceae</taxon>
        <taxon>Geotrichum</taxon>
    </lineage>
</organism>
<evidence type="ECO:0000256" key="5">
    <source>
        <dbReference type="ARBA" id="ARBA00023146"/>
    </source>
</evidence>
<dbReference type="GO" id="GO:0005524">
    <property type="term" value="F:ATP binding"/>
    <property type="evidence" value="ECO:0007669"/>
    <property type="project" value="UniProtKB-KW"/>
</dbReference>
<dbReference type="OrthoDB" id="10264585at2759"/>
<evidence type="ECO:0000256" key="2">
    <source>
        <dbReference type="ARBA" id="ARBA00022598"/>
    </source>
</evidence>
<dbReference type="InterPro" id="IPR015866">
    <property type="entry name" value="Ser-tRNA-synth_1_N"/>
</dbReference>
<keyword evidence="5" id="KW-0030">Aminoacyl-tRNA synthetase</keyword>
<evidence type="ECO:0000313" key="12">
    <source>
        <dbReference type="EMBL" id="CDO56616.1"/>
    </source>
</evidence>
<feature type="binding site" evidence="8">
    <location>
        <position position="299"/>
    </location>
    <ligand>
        <name>L-serine</name>
        <dbReference type="ChEBI" id="CHEBI:33384"/>
    </ligand>
</feature>
<evidence type="ECO:0000256" key="3">
    <source>
        <dbReference type="ARBA" id="ARBA00022741"/>
    </source>
</evidence>
<comment type="caution">
    <text evidence="12">The sequence shown here is derived from an EMBL/GenBank/DDBJ whole genome shotgun (WGS) entry which is preliminary data.</text>
</comment>
<feature type="coiled-coil region" evidence="10">
    <location>
        <begin position="66"/>
        <end position="129"/>
    </location>
</feature>
<dbReference type="SUPFAM" id="SSF55681">
    <property type="entry name" value="Class II aaRS and biotin synthetases"/>
    <property type="match status" value="1"/>
</dbReference>
<feature type="binding site" evidence="9">
    <location>
        <begin position="315"/>
        <end position="318"/>
    </location>
    <ligand>
        <name>ATP</name>
        <dbReference type="ChEBI" id="CHEBI:30616"/>
    </ligand>
</feature>
<feature type="binding site" evidence="9">
    <location>
        <begin position="387"/>
        <end position="390"/>
    </location>
    <ligand>
        <name>ATP</name>
        <dbReference type="ChEBI" id="CHEBI:30616"/>
    </ligand>
</feature>
<dbReference type="PANTHER" id="PTHR11778">
    <property type="entry name" value="SERYL-TRNA SYNTHETASE"/>
    <property type="match status" value="1"/>
</dbReference>
<feature type="site" description="Important for serine binding" evidence="8">
    <location>
        <position position="424"/>
    </location>
</feature>
<accession>A0A0J9XI39</accession>
<name>A0A0J9XI39_GEOCN</name>
<dbReference type="InterPro" id="IPR002317">
    <property type="entry name" value="Ser-tRNA-ligase_type_1"/>
</dbReference>
<keyword evidence="3" id="KW-0547">Nucleotide-binding</keyword>
<dbReference type="Pfam" id="PF00587">
    <property type="entry name" value="tRNA-synt_2b"/>
    <property type="match status" value="1"/>
</dbReference>
<dbReference type="InterPro" id="IPR045864">
    <property type="entry name" value="aa-tRNA-synth_II/BPL/LPL"/>
</dbReference>
<sequence>MLRTRTFIRFASNTSGVKVKSSSALKRPQYDFQFIFNNADELINSAKLRRLPTSGVELVRDNYNLYKNSRLELNKLQSKRKELEKQLIPKKGDGQSISSDQISDIRKQLADLKHQAKDLTIKYSKYEENLFIGADAVPNVISPDSFVPEPQEIAILNDNNGARPLMAENTDHMTVARELGIVNLEAAARVSGSSWYYLIGDGALLEQALVNYAMSKARKRGFIPVIPPSIVRQEMANACGFKPRDQNGEQQIYNLSFKGADLCLTGTAEIPLAGLYSDSELQFDKTGIKKHVGLSRSYRAEAGARGRDTKGLYRVHEFTKVELFAWADTKERSIAVLNDILELQKEIITELGLTARVLNMSPDELGSPAYKKYDIEAWMPGRRDWGEVTSTSNCLDFQSRRMHTKYRSEDNGNKLAFVQTLNGTAMAVPRVIVAILETFYEPDTKRVKIPKVLQKWMDDKEYIE</sequence>
<evidence type="ECO:0000256" key="1">
    <source>
        <dbReference type="ARBA" id="ARBA00012840"/>
    </source>
</evidence>
<evidence type="ECO:0000256" key="7">
    <source>
        <dbReference type="ARBA" id="ARBA00034892"/>
    </source>
</evidence>
<evidence type="ECO:0000256" key="4">
    <source>
        <dbReference type="ARBA" id="ARBA00022840"/>
    </source>
</evidence>
<dbReference type="Gene3D" id="3.30.930.10">
    <property type="entry name" value="Bira Bifunctional Protein, Domain 2"/>
    <property type="match status" value="1"/>
</dbReference>
<feature type="domain" description="Aminoacyl-transfer RNA synthetases class-II family profile" evidence="11">
    <location>
        <begin position="171"/>
        <end position="450"/>
    </location>
</feature>
<dbReference type="SUPFAM" id="SSF46589">
    <property type="entry name" value="tRNA-binding arm"/>
    <property type="match status" value="1"/>
</dbReference>
<keyword evidence="4 9" id="KW-0067">ATP-binding</keyword>
<dbReference type="Pfam" id="PF02403">
    <property type="entry name" value="Seryl_tRNA_N"/>
    <property type="match status" value="1"/>
</dbReference>
<evidence type="ECO:0000256" key="8">
    <source>
        <dbReference type="PIRSR" id="PIRSR001529-1"/>
    </source>
</evidence>
<gene>
    <name evidence="12" type="ORF">BN980_GECA16s00384g</name>
</gene>